<protein>
    <recommendedName>
        <fullName evidence="3">CDP-glycerol--glycerophosphate glycerophosphotransferase</fullName>
    </recommendedName>
</protein>
<dbReference type="EMBL" id="QKXH01000010">
    <property type="protein sequence ID" value="PZX92487.1"/>
    <property type="molecule type" value="Genomic_DNA"/>
</dbReference>
<evidence type="ECO:0000313" key="2">
    <source>
        <dbReference type="Proteomes" id="UP000249177"/>
    </source>
</evidence>
<accession>A0A2W7UB89</accession>
<dbReference type="AlphaFoldDB" id="A0A2W7UB89"/>
<evidence type="ECO:0000313" key="1">
    <source>
        <dbReference type="EMBL" id="PZX92487.1"/>
    </source>
</evidence>
<dbReference type="OrthoDB" id="1300600at2"/>
<dbReference type="RefSeq" id="WP_111410994.1">
    <property type="nucleotide sequence ID" value="NZ_QKXH01000010.1"/>
</dbReference>
<comment type="caution">
    <text evidence="1">The sequence shown here is derived from an EMBL/GenBank/DDBJ whole genome shotgun (WGS) entry which is preliminary data.</text>
</comment>
<reference evidence="1 2" key="1">
    <citation type="submission" date="2018-06" db="EMBL/GenBank/DDBJ databases">
        <title>Flavobacterium sp IMCC34762, genome.</title>
        <authorList>
            <person name="Joung Y."/>
            <person name="Cho J."/>
            <person name="Song J."/>
        </authorList>
    </citation>
    <scope>NUCLEOTIDE SEQUENCE [LARGE SCALE GENOMIC DNA]</scope>
    <source>
        <strain evidence="1 2">IMCC34762</strain>
    </source>
</reference>
<proteinExistence type="predicted"/>
<sequence length="427" mass="50338">MDKYLIKYLRDNSENELSSKYIDFFKAELDWHIYNSEKHITKSYHRNRTITWREKAIELLQYSSAILNNPKQVSENVNILSTVNFSDKTLLKQLGFDSFFPVWQPIERKNVFGDFKTISWHKKTQRLIHKEDFNTYLKPELHAEFEKFQSHFIDQYTEKNFKALLLNTDQYFYSKYFIDVFKKIQKPSFVFSHGMPGIYSLDVDNRSDYLMVWSEKIKKNYIDAGFNFSKIKVVGNPKFKSLEKDKNLRSDLSNILIIPLSSALWHQHEYDNTVISDKSMIVLYLYKVQSVLKKIGIKKARYRPHPSIDKKWVHAFLDQDFYISDNEPLKDSLNRSSLVIGATSTVLLESLINGVNYIVFEPKDQEGINMAGFKLVPPFDGTDEKVMIANDEDELEKMLRYNAMSEYSLVHDYIQSFDLSILKDLIK</sequence>
<evidence type="ECO:0008006" key="3">
    <source>
        <dbReference type="Google" id="ProtNLM"/>
    </source>
</evidence>
<organism evidence="1 2">
    <name type="scientific">Flavobacterium aquariorum</name>
    <dbReference type="NCBI Taxonomy" id="2217670"/>
    <lineage>
        <taxon>Bacteria</taxon>
        <taxon>Pseudomonadati</taxon>
        <taxon>Bacteroidota</taxon>
        <taxon>Flavobacteriia</taxon>
        <taxon>Flavobacteriales</taxon>
        <taxon>Flavobacteriaceae</taxon>
        <taxon>Flavobacterium</taxon>
    </lineage>
</organism>
<dbReference type="SUPFAM" id="SSF53756">
    <property type="entry name" value="UDP-Glycosyltransferase/glycogen phosphorylase"/>
    <property type="match status" value="1"/>
</dbReference>
<gene>
    <name evidence="1" type="ORF">DOS84_15320</name>
</gene>
<keyword evidence="2" id="KW-1185">Reference proteome</keyword>
<name>A0A2W7UB89_9FLAO</name>
<dbReference type="Proteomes" id="UP000249177">
    <property type="component" value="Unassembled WGS sequence"/>
</dbReference>